<comment type="caution">
    <text evidence="3">The sequence shown here is derived from an EMBL/GenBank/DDBJ whole genome shotgun (WGS) entry which is preliminary data.</text>
</comment>
<proteinExistence type="predicted"/>
<feature type="domain" description="Cas12f1-like TNB" evidence="2">
    <location>
        <begin position="237"/>
        <end position="293"/>
    </location>
</feature>
<protein>
    <submittedName>
        <fullName evidence="3">19303_t:CDS:1</fullName>
    </submittedName>
</protein>
<reference evidence="3 4" key="1">
    <citation type="submission" date="2021-06" db="EMBL/GenBank/DDBJ databases">
        <authorList>
            <person name="Kallberg Y."/>
            <person name="Tangrot J."/>
            <person name="Rosling A."/>
        </authorList>
    </citation>
    <scope>NUCLEOTIDE SEQUENCE [LARGE SCALE GENOMIC DNA]</scope>
    <source>
        <strain evidence="3 4">120-4 pot B 10/14</strain>
    </source>
</reference>
<name>A0ABN7U7X4_GIGMA</name>
<keyword evidence="1" id="KW-0238">DNA-binding</keyword>
<accession>A0ABN7U7X4</accession>
<dbReference type="EMBL" id="CAJVQB010001319">
    <property type="protein sequence ID" value="CAG8530706.1"/>
    <property type="molecule type" value="Genomic_DNA"/>
</dbReference>
<dbReference type="Pfam" id="PF07282">
    <property type="entry name" value="Cas12f1-like_TNB"/>
    <property type="match status" value="1"/>
</dbReference>
<evidence type="ECO:0000256" key="1">
    <source>
        <dbReference type="ARBA" id="ARBA00023125"/>
    </source>
</evidence>
<dbReference type="PANTHER" id="PTHR36172:SF1">
    <property type="entry name" value="RESOLVASE-RELATED"/>
    <property type="match status" value="1"/>
</dbReference>
<keyword evidence="4" id="KW-1185">Reference proteome</keyword>
<evidence type="ECO:0000313" key="3">
    <source>
        <dbReference type="EMBL" id="CAG8530706.1"/>
    </source>
</evidence>
<organism evidence="3 4">
    <name type="scientific">Gigaspora margarita</name>
    <dbReference type="NCBI Taxonomy" id="4874"/>
    <lineage>
        <taxon>Eukaryota</taxon>
        <taxon>Fungi</taxon>
        <taxon>Fungi incertae sedis</taxon>
        <taxon>Mucoromycota</taxon>
        <taxon>Glomeromycotina</taxon>
        <taxon>Glomeromycetes</taxon>
        <taxon>Diversisporales</taxon>
        <taxon>Gigasporaceae</taxon>
        <taxon>Gigaspora</taxon>
    </lineage>
</organism>
<dbReference type="InterPro" id="IPR051491">
    <property type="entry name" value="Recombinase/Transposase-rel"/>
</dbReference>
<evidence type="ECO:0000313" key="4">
    <source>
        <dbReference type="Proteomes" id="UP000789901"/>
    </source>
</evidence>
<sequence>TNTLWRSRKSGGYLKSPIVLLWTELVEWNFEKNGTRLMIFGSDICANDNETGELAEVLLSIITVSKKEVMKLLAGKVQRICLFPTQEKRSRLRQWIGTAQWTYNQCLIAVKRKRKDLRAYKAMNDLLKEYKSNFAANRTNFKMKIHSKKDPQQSIANIGGKSRGEYSFLHKMNFVESLPKQLEYTSHLVINRLGKNDICQIYRLCYIHDRLQSKQDMIHGKGNNRVMLPRAMCTWSHFRFRQHLVHKAREHPWCRIILCTEEYTSKTCGFCGFIYHKLGGSKVFCCPECKTEILMVLAIFFFATLLKKSQFKADYSLTGLVLPNSDFI</sequence>
<dbReference type="Proteomes" id="UP000789901">
    <property type="component" value="Unassembled WGS sequence"/>
</dbReference>
<feature type="non-terminal residue" evidence="3">
    <location>
        <position position="1"/>
    </location>
</feature>
<gene>
    <name evidence="3" type="ORF">GMARGA_LOCUS3607</name>
</gene>
<dbReference type="InterPro" id="IPR010095">
    <property type="entry name" value="Cas12f1-like_TNB"/>
</dbReference>
<evidence type="ECO:0000259" key="2">
    <source>
        <dbReference type="Pfam" id="PF07282"/>
    </source>
</evidence>
<dbReference type="PANTHER" id="PTHR36172">
    <property type="match status" value="1"/>
</dbReference>